<dbReference type="EMBL" id="JADGLW010000002">
    <property type="protein sequence ID" value="MBF0753488.1"/>
    <property type="molecule type" value="Genomic_DNA"/>
</dbReference>
<reference evidence="2 3" key="1">
    <citation type="submission" date="2020-10" db="EMBL/GenBank/DDBJ databases">
        <title>Mouse Oral microbiota.</title>
        <authorList>
            <person name="Joseph S."/>
            <person name="Aduse-Opoku J."/>
        </authorList>
    </citation>
    <scope>NUCLEOTIDE SEQUENCE [LARGE SCALE GENOMIC DNA]</scope>
    <source>
        <strain evidence="2 3">19428wE5_W307</strain>
    </source>
</reference>
<sequence>MAIISFSILIFLGTLYLSTLIFEDLSDILIVASKWVIIVYFLIMVSIPMLIIGEYILTVIQEKKSKSSSHYHFTVHCKEKDNNYEIYVDRNKHPEWFRSNIKEINIVFKYESGMSNKAIKLTSCNKWKQKTD</sequence>
<evidence type="ECO:0000313" key="3">
    <source>
        <dbReference type="Proteomes" id="UP000647980"/>
    </source>
</evidence>
<gene>
    <name evidence="2" type="ORF">IR135_04325</name>
</gene>
<feature type="transmembrane region" description="Helical" evidence="1">
    <location>
        <begin position="35"/>
        <end position="57"/>
    </location>
</feature>
<keyword evidence="1" id="KW-0812">Transmembrane</keyword>
<evidence type="ECO:0000256" key="1">
    <source>
        <dbReference type="SAM" id="Phobius"/>
    </source>
</evidence>
<dbReference type="Proteomes" id="UP000647980">
    <property type="component" value="Unassembled WGS sequence"/>
</dbReference>
<proteinExistence type="predicted"/>
<accession>A0ABR9XY29</accession>
<comment type="caution">
    <text evidence="2">The sequence shown here is derived from an EMBL/GenBank/DDBJ whole genome shotgun (WGS) entry which is preliminary data.</text>
</comment>
<keyword evidence="3" id="KW-1185">Reference proteome</keyword>
<keyword evidence="1" id="KW-1133">Transmembrane helix</keyword>
<organism evidence="2 3">
    <name type="scientific">Jeotgalicoccus nanhaiensis</name>
    <dbReference type="NCBI Taxonomy" id="568603"/>
    <lineage>
        <taxon>Bacteria</taxon>
        <taxon>Bacillati</taxon>
        <taxon>Bacillota</taxon>
        <taxon>Bacilli</taxon>
        <taxon>Bacillales</taxon>
        <taxon>Staphylococcaceae</taxon>
        <taxon>Jeotgalicoccus</taxon>
    </lineage>
</organism>
<keyword evidence="1" id="KW-0472">Membrane</keyword>
<evidence type="ECO:0000313" key="2">
    <source>
        <dbReference type="EMBL" id="MBF0753488.1"/>
    </source>
</evidence>
<protein>
    <submittedName>
        <fullName evidence="2">Uncharacterized protein</fullName>
    </submittedName>
</protein>
<name>A0ABR9XY29_9STAP</name>